<dbReference type="EMBL" id="CAJOAY010027162">
    <property type="protein sequence ID" value="CAF4396479.1"/>
    <property type="molecule type" value="Genomic_DNA"/>
</dbReference>
<dbReference type="GO" id="GO:0016020">
    <property type="term" value="C:membrane"/>
    <property type="evidence" value="ECO:0007669"/>
    <property type="project" value="InterPro"/>
</dbReference>
<feature type="non-terminal residue" evidence="1">
    <location>
        <position position="160"/>
    </location>
</feature>
<proteinExistence type="predicted"/>
<dbReference type="GO" id="GO:0005509">
    <property type="term" value="F:calcium ion binding"/>
    <property type="evidence" value="ECO:0007669"/>
    <property type="project" value="InterPro"/>
</dbReference>
<dbReference type="Proteomes" id="UP000663881">
    <property type="component" value="Unassembled WGS sequence"/>
</dbReference>
<protein>
    <recommendedName>
        <fullName evidence="3">Cadherin domain-containing protein</fullName>
    </recommendedName>
</protein>
<dbReference type="Gene3D" id="2.60.40.60">
    <property type="entry name" value="Cadherins"/>
    <property type="match status" value="1"/>
</dbReference>
<dbReference type="AlphaFoldDB" id="A0A820NZ22"/>
<evidence type="ECO:0008006" key="3">
    <source>
        <dbReference type="Google" id="ProtNLM"/>
    </source>
</evidence>
<comment type="caution">
    <text evidence="1">The sequence shown here is derived from an EMBL/GenBank/DDBJ whole genome shotgun (WGS) entry which is preliminary data.</text>
</comment>
<dbReference type="SUPFAM" id="SSF49313">
    <property type="entry name" value="Cadherin-like"/>
    <property type="match status" value="1"/>
</dbReference>
<gene>
    <name evidence="1" type="ORF">OKA104_LOCUS51157</name>
</gene>
<accession>A0A820NZ22</accession>
<sequence length="160" mass="18882">ENLSLNYHLQLEQAEDKDLFSKNFYSLNISSSSSFPFKLNYNEENHLLELILINKLDKNIKKYSFELIVNDNENGIDDKCLIELNILFNQQLNSFPPEFEFKSYKFIIYNFNQTFIGQVKIKNSKENNPVYYRLISSSSSSLEENFNLFQINEKTGEISF</sequence>
<feature type="non-terminal residue" evidence="1">
    <location>
        <position position="1"/>
    </location>
</feature>
<name>A0A820NZ22_9BILA</name>
<evidence type="ECO:0000313" key="1">
    <source>
        <dbReference type="EMBL" id="CAF4396479.1"/>
    </source>
</evidence>
<dbReference type="InterPro" id="IPR015919">
    <property type="entry name" value="Cadherin-like_sf"/>
</dbReference>
<reference evidence="1" key="1">
    <citation type="submission" date="2021-02" db="EMBL/GenBank/DDBJ databases">
        <authorList>
            <person name="Nowell W R."/>
        </authorList>
    </citation>
    <scope>NUCLEOTIDE SEQUENCE</scope>
</reference>
<evidence type="ECO:0000313" key="2">
    <source>
        <dbReference type="Proteomes" id="UP000663881"/>
    </source>
</evidence>
<organism evidence="1 2">
    <name type="scientific">Adineta steineri</name>
    <dbReference type="NCBI Taxonomy" id="433720"/>
    <lineage>
        <taxon>Eukaryota</taxon>
        <taxon>Metazoa</taxon>
        <taxon>Spiralia</taxon>
        <taxon>Gnathifera</taxon>
        <taxon>Rotifera</taxon>
        <taxon>Eurotatoria</taxon>
        <taxon>Bdelloidea</taxon>
        <taxon>Adinetida</taxon>
        <taxon>Adinetidae</taxon>
        <taxon>Adineta</taxon>
    </lineage>
</organism>